<proteinExistence type="predicted"/>
<feature type="region of interest" description="Disordered" evidence="4">
    <location>
        <begin position="259"/>
        <end position="279"/>
    </location>
</feature>
<gene>
    <name evidence="6" type="ORF">ACFSBL_10425</name>
</gene>
<evidence type="ECO:0000313" key="6">
    <source>
        <dbReference type="EMBL" id="MFD1646096.1"/>
    </source>
</evidence>
<dbReference type="PANTHER" id="PTHR30511:SF3">
    <property type="entry name" value="LYSINE RACEMASE"/>
    <property type="match status" value="1"/>
</dbReference>
<sequence length="371" mass="39313">MAPPDTRGVDAPTVHVDLDVVRENARAVCARFDGRVVGVTKAVTGDPAVARAMLDGGVDGVGDSRILNLSRLAEHVDAERTLLVSSLRDRDRVVTAADRSLHSEVAVLEAVATAARERGVEHDVLVMVDTGDRREGVLPEDLRPTLHRAVELDGVRVVGVGTNVGCFGGVLPTAASMGEFVSLVEESEAALGRRFPVISGGSSVTLPLVEAGTLPDRVNELRVGEAILLGTDVTRDRTVPYLRNDAFTLRAEVIECKRKPSTPAGPRGRDVDGDRPGFEDRGVRERAIVAVGEQDVVTDELVPLADGVEVVGASSDHTVCDITDATARITVGDTLSFRPGYRALVQAFTSEYVGRTYHGGTPSAGEAATER</sequence>
<keyword evidence="3" id="KW-0413">Isomerase</keyword>
<dbReference type="Gene3D" id="3.20.20.10">
    <property type="entry name" value="Alanine racemase"/>
    <property type="match status" value="1"/>
</dbReference>
<dbReference type="AlphaFoldDB" id="A0ABD6DMQ3"/>
<dbReference type="Proteomes" id="UP001597034">
    <property type="component" value="Unassembled WGS sequence"/>
</dbReference>
<protein>
    <submittedName>
        <fullName evidence="6">Alanine/ornithine racemase family PLP-dependent enzyme</fullName>
    </submittedName>
</protein>
<name>A0ABD6DMQ3_9EURY</name>
<evidence type="ECO:0000256" key="1">
    <source>
        <dbReference type="ARBA" id="ARBA00001933"/>
    </source>
</evidence>
<dbReference type="SUPFAM" id="SSF51419">
    <property type="entry name" value="PLP-binding barrel"/>
    <property type="match status" value="1"/>
</dbReference>
<feature type="domain" description="Alanine racemase N-terminal" evidence="5">
    <location>
        <begin position="16"/>
        <end position="228"/>
    </location>
</feature>
<dbReference type="RefSeq" id="WP_256398380.1">
    <property type="nucleotide sequence ID" value="NZ_JANHJR010000001.1"/>
</dbReference>
<accession>A0ABD6DMQ3</accession>
<comment type="cofactor">
    <cofactor evidence="1">
        <name>pyridoxal 5'-phosphate</name>
        <dbReference type="ChEBI" id="CHEBI:597326"/>
    </cofactor>
</comment>
<dbReference type="GO" id="GO:0047661">
    <property type="term" value="F:amino-acid racemase activity"/>
    <property type="evidence" value="ECO:0007669"/>
    <property type="project" value="UniProtKB-ARBA"/>
</dbReference>
<dbReference type="CDD" id="cd06815">
    <property type="entry name" value="PLPDE_III_AR_like_1"/>
    <property type="match status" value="1"/>
</dbReference>
<evidence type="ECO:0000259" key="5">
    <source>
        <dbReference type="Pfam" id="PF01168"/>
    </source>
</evidence>
<keyword evidence="7" id="KW-1185">Reference proteome</keyword>
<keyword evidence="2" id="KW-0663">Pyridoxal phosphate</keyword>
<dbReference type="InterPro" id="IPR001608">
    <property type="entry name" value="Ala_racemase_N"/>
</dbReference>
<evidence type="ECO:0000256" key="2">
    <source>
        <dbReference type="ARBA" id="ARBA00022898"/>
    </source>
</evidence>
<evidence type="ECO:0000256" key="3">
    <source>
        <dbReference type="ARBA" id="ARBA00023235"/>
    </source>
</evidence>
<evidence type="ECO:0000313" key="7">
    <source>
        <dbReference type="Proteomes" id="UP001597034"/>
    </source>
</evidence>
<organism evidence="6 7">
    <name type="scientific">Haloarchaeobius litoreus</name>
    <dbReference type="NCBI Taxonomy" id="755306"/>
    <lineage>
        <taxon>Archaea</taxon>
        <taxon>Methanobacteriati</taxon>
        <taxon>Methanobacteriota</taxon>
        <taxon>Stenosarchaea group</taxon>
        <taxon>Halobacteria</taxon>
        <taxon>Halobacteriales</taxon>
        <taxon>Halorubellaceae</taxon>
        <taxon>Haloarchaeobius</taxon>
    </lineage>
</organism>
<evidence type="ECO:0000256" key="4">
    <source>
        <dbReference type="SAM" id="MobiDB-lite"/>
    </source>
</evidence>
<reference evidence="6 7" key="1">
    <citation type="journal article" date="2019" name="Int. J. Syst. Evol. Microbiol.">
        <title>The Global Catalogue of Microorganisms (GCM) 10K type strain sequencing project: providing services to taxonomists for standard genome sequencing and annotation.</title>
        <authorList>
            <consortium name="The Broad Institute Genomics Platform"/>
            <consortium name="The Broad Institute Genome Sequencing Center for Infectious Disease"/>
            <person name="Wu L."/>
            <person name="Ma J."/>
        </authorList>
    </citation>
    <scope>NUCLEOTIDE SEQUENCE [LARGE SCALE GENOMIC DNA]</scope>
    <source>
        <strain evidence="6 7">CGMCC 1.10390</strain>
    </source>
</reference>
<dbReference type="Pfam" id="PF01168">
    <property type="entry name" value="Ala_racemase_N"/>
    <property type="match status" value="1"/>
</dbReference>
<feature type="compositionally biased region" description="Basic and acidic residues" evidence="4">
    <location>
        <begin position="267"/>
        <end position="279"/>
    </location>
</feature>
<dbReference type="EMBL" id="JBHUDO010000002">
    <property type="protein sequence ID" value="MFD1646096.1"/>
    <property type="molecule type" value="Genomic_DNA"/>
</dbReference>
<dbReference type="InterPro" id="IPR000821">
    <property type="entry name" value="Ala_racemase"/>
</dbReference>
<dbReference type="PANTHER" id="PTHR30511">
    <property type="entry name" value="ALANINE RACEMASE"/>
    <property type="match status" value="1"/>
</dbReference>
<comment type="caution">
    <text evidence="6">The sequence shown here is derived from an EMBL/GenBank/DDBJ whole genome shotgun (WGS) entry which is preliminary data.</text>
</comment>
<dbReference type="InterPro" id="IPR029066">
    <property type="entry name" value="PLP-binding_barrel"/>
</dbReference>